<dbReference type="AlphaFoldDB" id="A0A2S9YL01"/>
<evidence type="ECO:0000313" key="7">
    <source>
        <dbReference type="Proteomes" id="UP000237968"/>
    </source>
</evidence>
<keyword evidence="7" id="KW-1185">Reference proteome</keyword>
<dbReference type="EMBL" id="PVNK01000005">
    <property type="protein sequence ID" value="PRQ05744.1"/>
    <property type="molecule type" value="Genomic_DNA"/>
</dbReference>
<evidence type="ECO:0000256" key="3">
    <source>
        <dbReference type="ARBA" id="ARBA00023004"/>
    </source>
</evidence>
<evidence type="ECO:0000256" key="1">
    <source>
        <dbReference type="ARBA" id="ARBA00022617"/>
    </source>
</evidence>
<feature type="domain" description="Cytochrome c" evidence="5">
    <location>
        <begin position="658"/>
        <end position="775"/>
    </location>
</feature>
<dbReference type="SUPFAM" id="SSF46626">
    <property type="entry name" value="Cytochrome c"/>
    <property type="match status" value="2"/>
</dbReference>
<dbReference type="Gene3D" id="1.10.760.10">
    <property type="entry name" value="Cytochrome c-like domain"/>
    <property type="match status" value="2"/>
</dbReference>
<dbReference type="PROSITE" id="PS51007">
    <property type="entry name" value="CYTC"/>
    <property type="match status" value="2"/>
</dbReference>
<evidence type="ECO:0000256" key="2">
    <source>
        <dbReference type="ARBA" id="ARBA00022723"/>
    </source>
</evidence>
<dbReference type="InterPro" id="IPR009056">
    <property type="entry name" value="Cyt_c-like_dom"/>
</dbReference>
<reference evidence="6 7" key="1">
    <citation type="submission" date="2018-03" db="EMBL/GenBank/DDBJ databases">
        <title>Draft Genome Sequences of the Obligatory Marine Myxobacteria Enhygromyxa salina SWB005.</title>
        <authorList>
            <person name="Poehlein A."/>
            <person name="Moghaddam J.A."/>
            <person name="Harms H."/>
            <person name="Alanjari M."/>
            <person name="Koenig G.M."/>
            <person name="Daniel R."/>
            <person name="Schaeberle T.F."/>
        </authorList>
    </citation>
    <scope>NUCLEOTIDE SEQUENCE [LARGE SCALE GENOMIC DNA]</scope>
    <source>
        <strain evidence="6 7">SWB005</strain>
    </source>
</reference>
<dbReference type="GO" id="GO:0004130">
    <property type="term" value="F:cytochrome-c peroxidase activity"/>
    <property type="evidence" value="ECO:0007669"/>
    <property type="project" value="TreeGrafter"/>
</dbReference>
<dbReference type="GO" id="GO:0020037">
    <property type="term" value="F:heme binding"/>
    <property type="evidence" value="ECO:0007669"/>
    <property type="project" value="InterPro"/>
</dbReference>
<evidence type="ECO:0000313" key="6">
    <source>
        <dbReference type="EMBL" id="PRQ05744.1"/>
    </source>
</evidence>
<comment type="caution">
    <text evidence="6">The sequence shown here is derived from an EMBL/GenBank/DDBJ whole genome shotgun (WGS) entry which is preliminary data.</text>
</comment>
<feature type="domain" description="Cytochrome c" evidence="5">
    <location>
        <begin position="295"/>
        <end position="413"/>
    </location>
</feature>
<keyword evidence="1 4" id="KW-0349">Heme</keyword>
<dbReference type="GO" id="GO:0046872">
    <property type="term" value="F:metal ion binding"/>
    <property type="evidence" value="ECO:0007669"/>
    <property type="project" value="UniProtKB-KW"/>
</dbReference>
<name>A0A2S9YL01_9BACT</name>
<dbReference type="InterPro" id="IPR010538">
    <property type="entry name" value="DHOR"/>
</dbReference>
<keyword evidence="2 4" id="KW-0479">Metal-binding</keyword>
<keyword evidence="3 4" id="KW-0408">Iron</keyword>
<dbReference type="PROSITE" id="PS51257">
    <property type="entry name" value="PROKAR_LIPOPROTEIN"/>
    <property type="match status" value="1"/>
</dbReference>
<dbReference type="GO" id="GO:0009055">
    <property type="term" value="F:electron transfer activity"/>
    <property type="evidence" value="ECO:0007669"/>
    <property type="project" value="InterPro"/>
</dbReference>
<dbReference type="PANTHER" id="PTHR30600">
    <property type="entry name" value="CYTOCHROME C PEROXIDASE-RELATED"/>
    <property type="match status" value="1"/>
</dbReference>
<proteinExistence type="predicted"/>
<dbReference type="Proteomes" id="UP000237968">
    <property type="component" value="Unassembled WGS sequence"/>
</dbReference>
<dbReference type="Pfam" id="PF06537">
    <property type="entry name" value="DHOR"/>
    <property type="match status" value="2"/>
</dbReference>
<organism evidence="6 7">
    <name type="scientific">Enhygromyxa salina</name>
    <dbReference type="NCBI Taxonomy" id="215803"/>
    <lineage>
        <taxon>Bacteria</taxon>
        <taxon>Pseudomonadati</taxon>
        <taxon>Myxococcota</taxon>
        <taxon>Polyangia</taxon>
        <taxon>Nannocystales</taxon>
        <taxon>Nannocystaceae</taxon>
        <taxon>Enhygromyxa</taxon>
    </lineage>
</organism>
<dbReference type="OrthoDB" id="5481066at2"/>
<dbReference type="InterPro" id="IPR036909">
    <property type="entry name" value="Cyt_c-like_dom_sf"/>
</dbReference>
<dbReference type="PANTHER" id="PTHR30600:SF4">
    <property type="entry name" value="CYTOCHROME C DOMAIN-CONTAINING PROTEIN"/>
    <property type="match status" value="1"/>
</dbReference>
<evidence type="ECO:0000256" key="4">
    <source>
        <dbReference type="PROSITE-ProRule" id="PRU00433"/>
    </source>
</evidence>
<dbReference type="RefSeq" id="WP_106389549.1">
    <property type="nucleotide sequence ID" value="NZ_PVNK01000005.1"/>
</dbReference>
<gene>
    <name evidence="6" type="ORF">ENSA5_00640</name>
</gene>
<accession>A0A2S9YL01</accession>
<protein>
    <submittedName>
        <fullName evidence="6">Cytochrome c</fullName>
    </submittedName>
</protein>
<sequence length="775" mass="81720">MKHIHLKQLVRPGAVLFGLVLSGCPDPEPEPPKLAEDIYGPLGTILPSANEDQRATFERGLEVATRRFAPDEGLGPRANVSFCSSCHEKPVFGGSSPRYRDFFLTGTELADGSFVPSGHGGVVTAYGFDPGPTRPPLDEGVNVIAHRNAIPFFGVGLIAELSEDAILANVDEDDADGDGISGRPNYDRGFVGRFGRKSQTVSIEGFIRGPLNNHLGVTSDPLSDEDKAALPVPSVAPSGDQAGGLGFRQAAAPEEPLFDDDDVADPELSSDELFDLVSFAMLLAAPEPEDLSDNELGAAGRDLFSEIGCDDCHVATLEGPRGLIPLYSDLLLHDMGEALGDGIPQGVATGDEFRTQPLWGVVAVAPYLHDGRADTLDEAIRWHGGEAERARDAYEALSDHQRDGILEFLASLGGREQTSAGLLLANSEVPSAGQPGCPKPEILADPAQLREWEAGRALFDRNIEVDAGLGPLFNGDGCRACHFDPVIGGAGPIGVNVMRHGTIDPMGEFIAPSSGTILHKLAIPGHVRPEHTPDQNIFEPRQTPSLLGLGLIEGIAEDDILALQDPDDLDGDGVRGVAHILADGQLGRFGWKAQVPSLREFSRDALGAEVGLTVPEEPGFSFGVLSDDDGVADPEVDAEFIDTLTFFMAGLAAPTPTPGSDAGLAVFEDIGCDSCHVVELPGASGPVRAYSDFLLHVVAPDDALGIVDGQAEQLMFRTPPLWGLRATAPYMHDGSATTVEAAILAHAAEADAVRTAYEGLSADQQAALLAFLDSL</sequence>
<dbReference type="InterPro" id="IPR051395">
    <property type="entry name" value="Cytochrome_c_Peroxidase/MauG"/>
</dbReference>
<evidence type="ECO:0000259" key="5">
    <source>
        <dbReference type="PROSITE" id="PS51007"/>
    </source>
</evidence>